<dbReference type="Proteomes" id="UP000560081">
    <property type="component" value="Unassembled WGS sequence"/>
</dbReference>
<comment type="caution">
    <text evidence="1">The sequence shown here is derived from an EMBL/GenBank/DDBJ whole genome shotgun (WGS) entry which is preliminary data.</text>
</comment>
<dbReference type="AlphaFoldDB" id="A0A4Y8WW05"/>
<proteinExistence type="predicted"/>
<reference evidence="1 2" key="1">
    <citation type="submission" date="2020-08" db="EMBL/GenBank/DDBJ databases">
        <title>Sequencing the genomes of 1000 actinobacteria strains.</title>
        <authorList>
            <person name="Klenk H.-P."/>
        </authorList>
    </citation>
    <scope>NUCLEOTIDE SEQUENCE [LARGE SCALE GENOMIC DNA]</scope>
    <source>
        <strain evidence="1 2">DSM 19079</strain>
    </source>
</reference>
<name>A0A4Y8WW05_9MICC</name>
<accession>A0A4Y8WW05</accession>
<sequence length="68" mass="7359">MSQQATPKQIDHIIRLVNRITGQRSGYISQCDGHAGLDLTQREKKGGMTKAEASAHIDALTARAAREG</sequence>
<dbReference type="RefSeq" id="WP_135030751.1">
    <property type="nucleotide sequence ID" value="NZ_BMLA01000013.1"/>
</dbReference>
<gene>
    <name evidence="1" type="ORF">BJ976_002393</name>
</gene>
<evidence type="ECO:0000313" key="2">
    <source>
        <dbReference type="Proteomes" id="UP000560081"/>
    </source>
</evidence>
<evidence type="ECO:0000313" key="1">
    <source>
        <dbReference type="EMBL" id="MBB4883985.1"/>
    </source>
</evidence>
<dbReference type="EMBL" id="JACHMC010000002">
    <property type="protein sequence ID" value="MBB4883985.1"/>
    <property type="molecule type" value="Genomic_DNA"/>
</dbReference>
<protein>
    <submittedName>
        <fullName evidence="1">Uncharacterized protein</fullName>
    </submittedName>
</protein>
<organism evidence="1 2">
    <name type="scientific">Micrococcus flavus</name>
    <dbReference type="NCBI Taxonomy" id="384602"/>
    <lineage>
        <taxon>Bacteria</taxon>
        <taxon>Bacillati</taxon>
        <taxon>Actinomycetota</taxon>
        <taxon>Actinomycetes</taxon>
        <taxon>Micrococcales</taxon>
        <taxon>Micrococcaceae</taxon>
        <taxon>Micrococcus</taxon>
    </lineage>
</organism>
<keyword evidence="2" id="KW-1185">Reference proteome</keyword>